<evidence type="ECO:0000313" key="2">
    <source>
        <dbReference type="Proteomes" id="UP000009183"/>
    </source>
</evidence>
<dbReference type="Proteomes" id="UP000009183">
    <property type="component" value="Chromosome 13"/>
</dbReference>
<dbReference type="EMBL" id="FN595762">
    <property type="protein sequence ID" value="CCB51825.1"/>
    <property type="molecule type" value="Genomic_DNA"/>
</dbReference>
<dbReference type="HOGENOM" id="CLU_3091208_0_0_1"/>
<reference evidence="2" key="1">
    <citation type="journal article" date="2007" name="Nature">
        <title>The grapevine genome sequence suggests ancestral hexaploidization in major angiosperm phyla.</title>
        <authorList>
            <consortium name="The French-Italian Public Consortium for Grapevine Genome Characterization."/>
            <person name="Jaillon O."/>
            <person name="Aury J.-M."/>
            <person name="Noel B."/>
            <person name="Policriti A."/>
            <person name="Clepet C."/>
            <person name="Casagrande A."/>
            <person name="Choisne N."/>
            <person name="Aubourg S."/>
            <person name="Vitulo N."/>
            <person name="Jubin C."/>
            <person name="Vezzi A."/>
            <person name="Legeai F."/>
            <person name="Hugueney P."/>
            <person name="Dasilva C."/>
            <person name="Horner D."/>
            <person name="Mica E."/>
            <person name="Jublot D."/>
            <person name="Poulain J."/>
            <person name="Bruyere C."/>
            <person name="Billault A."/>
            <person name="Segurens B."/>
            <person name="Gouyvenoux M."/>
            <person name="Ugarte E."/>
            <person name="Cattonaro F."/>
            <person name="Anthouard V."/>
            <person name="Vico V."/>
            <person name="Del Fabbro C."/>
            <person name="Alaux M."/>
            <person name="Di Gaspero G."/>
            <person name="Dumas V."/>
            <person name="Felice N."/>
            <person name="Paillard S."/>
            <person name="Juman I."/>
            <person name="Moroldo M."/>
            <person name="Scalabrin S."/>
            <person name="Canaguier A."/>
            <person name="Le Clainche I."/>
            <person name="Malacrida G."/>
            <person name="Durand E."/>
            <person name="Pesole G."/>
            <person name="Laucou V."/>
            <person name="Chatelet P."/>
            <person name="Merdinoglu D."/>
            <person name="Delledonne M."/>
            <person name="Pezzotti M."/>
            <person name="Lecharny A."/>
            <person name="Scarpelli C."/>
            <person name="Artiguenave F."/>
            <person name="Pe M.E."/>
            <person name="Valle G."/>
            <person name="Morgante M."/>
            <person name="Caboche M."/>
            <person name="Adam-Blondon A.-F."/>
            <person name="Weissenbach J."/>
            <person name="Quetier F."/>
            <person name="Wincker P."/>
        </authorList>
    </citation>
    <scope>NUCLEOTIDE SEQUENCE [LARGE SCALE GENOMIC DNA]</scope>
    <source>
        <strain evidence="2">cv. Pinot noir / PN40024</strain>
    </source>
</reference>
<name>F6HHX9_VITVI</name>
<gene>
    <name evidence="1" type="ordered locus">VIT_13s0158g00220</name>
</gene>
<organism evidence="1 2">
    <name type="scientific">Vitis vinifera</name>
    <name type="common">Grape</name>
    <dbReference type="NCBI Taxonomy" id="29760"/>
    <lineage>
        <taxon>Eukaryota</taxon>
        <taxon>Viridiplantae</taxon>
        <taxon>Streptophyta</taxon>
        <taxon>Embryophyta</taxon>
        <taxon>Tracheophyta</taxon>
        <taxon>Spermatophyta</taxon>
        <taxon>Magnoliopsida</taxon>
        <taxon>eudicotyledons</taxon>
        <taxon>Gunneridae</taxon>
        <taxon>Pentapetalae</taxon>
        <taxon>rosids</taxon>
        <taxon>Vitales</taxon>
        <taxon>Vitaceae</taxon>
        <taxon>Viteae</taxon>
        <taxon>Vitis</taxon>
    </lineage>
</organism>
<dbReference type="InParanoid" id="F6HHX9"/>
<keyword evidence="2" id="KW-1185">Reference proteome</keyword>
<evidence type="ECO:0000313" key="1">
    <source>
        <dbReference type="EMBL" id="CCB51825.1"/>
    </source>
</evidence>
<proteinExistence type="predicted"/>
<protein>
    <submittedName>
        <fullName evidence="1">Uncharacterized protein</fullName>
    </submittedName>
</protein>
<accession>F6HHX9</accession>
<sequence length="52" mass="5736">MQTRCRITGGDVVGSELAMLPLNVKSKEWQQRPLIGSQVHVSNQVDDLTTTP</sequence>
<dbReference type="PaxDb" id="29760-VIT_13s0158g00220.t01"/>
<dbReference type="AlphaFoldDB" id="F6HHX9"/>